<dbReference type="Proteomes" id="UP001446032">
    <property type="component" value="Unassembled WGS sequence"/>
</dbReference>
<keyword evidence="2" id="KW-0472">Membrane</keyword>
<name>A0ABV1APA6_9FIRM</name>
<feature type="compositionally biased region" description="Low complexity" evidence="1">
    <location>
        <begin position="51"/>
        <end position="62"/>
    </location>
</feature>
<protein>
    <recommendedName>
        <fullName evidence="5">DUF5640 domain-containing protein</fullName>
    </recommendedName>
</protein>
<gene>
    <name evidence="3" type="ORF">WMO75_15175</name>
</gene>
<accession>A0ABV1APA6</accession>
<comment type="caution">
    <text evidence="3">The sequence shown here is derived from an EMBL/GenBank/DDBJ whole genome shotgun (WGS) entry which is preliminary data.</text>
</comment>
<feature type="transmembrane region" description="Helical" evidence="2">
    <location>
        <begin position="9"/>
        <end position="31"/>
    </location>
</feature>
<dbReference type="EMBL" id="JBBMEI010000063">
    <property type="protein sequence ID" value="MEQ2359642.1"/>
    <property type="molecule type" value="Genomic_DNA"/>
</dbReference>
<organism evidence="3 4">
    <name type="scientific">Blautia intestinihominis</name>
    <dbReference type="NCBI Taxonomy" id="3133152"/>
    <lineage>
        <taxon>Bacteria</taxon>
        <taxon>Bacillati</taxon>
        <taxon>Bacillota</taxon>
        <taxon>Clostridia</taxon>
        <taxon>Lachnospirales</taxon>
        <taxon>Lachnospiraceae</taxon>
        <taxon>Blautia</taxon>
    </lineage>
</organism>
<keyword evidence="2" id="KW-1133">Transmembrane helix</keyword>
<evidence type="ECO:0008006" key="5">
    <source>
        <dbReference type="Google" id="ProtNLM"/>
    </source>
</evidence>
<evidence type="ECO:0000256" key="1">
    <source>
        <dbReference type="SAM" id="MobiDB-lite"/>
    </source>
</evidence>
<feature type="non-terminal residue" evidence="3">
    <location>
        <position position="176"/>
    </location>
</feature>
<sequence length="176" mass="19165">MRKKQRLKILLKILISLFIIFGAAAILLAGIRKTRIEARQKQEAMEALKNVPTAAPTASVTPSPSPTPSPTATPTPVPTVVAAFDPNDFWDYWYSTDGTATINVYDISLDKISFSFYQTDRNQSQSVTADVTAEVAGNAARFYFNDSEGNRAAGNIIFDKGQLYVRIATGDPVSSV</sequence>
<keyword evidence="2" id="KW-0812">Transmembrane</keyword>
<feature type="region of interest" description="Disordered" evidence="1">
    <location>
        <begin position="49"/>
        <end position="77"/>
    </location>
</feature>
<keyword evidence="4" id="KW-1185">Reference proteome</keyword>
<evidence type="ECO:0000256" key="2">
    <source>
        <dbReference type="SAM" id="Phobius"/>
    </source>
</evidence>
<feature type="compositionally biased region" description="Pro residues" evidence="1">
    <location>
        <begin position="63"/>
        <end position="77"/>
    </location>
</feature>
<evidence type="ECO:0000313" key="4">
    <source>
        <dbReference type="Proteomes" id="UP001446032"/>
    </source>
</evidence>
<reference evidence="3 4" key="1">
    <citation type="submission" date="2024-03" db="EMBL/GenBank/DDBJ databases">
        <title>Human intestinal bacterial collection.</title>
        <authorList>
            <person name="Pauvert C."/>
            <person name="Hitch T.C.A."/>
            <person name="Clavel T."/>
        </authorList>
    </citation>
    <scope>NUCLEOTIDE SEQUENCE [LARGE SCALE GENOMIC DNA]</scope>
    <source>
        <strain evidence="3 4">CLA-AA-H95</strain>
    </source>
</reference>
<proteinExistence type="predicted"/>
<evidence type="ECO:0000313" key="3">
    <source>
        <dbReference type="EMBL" id="MEQ2359642.1"/>
    </source>
</evidence>